<gene>
    <name evidence="7" type="ORF">QWJ08_05690</name>
</gene>
<dbReference type="Proteomes" id="UP001169719">
    <property type="component" value="Unassembled WGS sequence"/>
</dbReference>
<feature type="transmembrane region" description="Helical" evidence="6">
    <location>
        <begin position="55"/>
        <end position="76"/>
    </location>
</feature>
<feature type="transmembrane region" description="Helical" evidence="6">
    <location>
        <begin position="130"/>
        <end position="151"/>
    </location>
</feature>
<dbReference type="PANTHER" id="PTHR30250">
    <property type="entry name" value="PST FAMILY PREDICTED COLANIC ACID TRANSPORTER"/>
    <property type="match status" value="1"/>
</dbReference>
<name>A0ABT7XYM5_9VIBR</name>
<evidence type="ECO:0008006" key="9">
    <source>
        <dbReference type="Google" id="ProtNLM"/>
    </source>
</evidence>
<feature type="transmembrane region" description="Helical" evidence="6">
    <location>
        <begin position="21"/>
        <end position="43"/>
    </location>
</feature>
<feature type="transmembrane region" description="Helical" evidence="6">
    <location>
        <begin position="333"/>
        <end position="357"/>
    </location>
</feature>
<feature type="transmembrane region" description="Helical" evidence="6">
    <location>
        <begin position="225"/>
        <end position="247"/>
    </location>
</feature>
<reference evidence="7" key="1">
    <citation type="submission" date="2024-05" db="EMBL/GenBank/DDBJ databases">
        <title>Genome Sequences of Four Agar- Degrading Marine Bacteria.</title>
        <authorList>
            <person name="Phillips E.K."/>
            <person name="Shaffer J.C."/>
            <person name="Henson M.W."/>
            <person name="Temperton B."/>
            <person name="Thrash C.J."/>
            <person name="Martin M.O."/>
        </authorList>
    </citation>
    <scope>NUCLEOTIDE SEQUENCE</scope>
    <source>
        <strain evidence="7">EKP203</strain>
    </source>
</reference>
<sequence>MSARKSATDRLATLFHSQTGAMASYAIALFIMKGLSLIMLPIITRYLAPSEMGQLEILAVTGALMGIFFSVALHEALYRFAGEAKGSKQKCIANQLFTLTFLFSFIAGLFFLVLIATSEWPSDWELEKNPVLILFGSLTIEGALAMSLAWLRMQDRARIFSLICIMTSTLQVTLVLISLELGYGIEGVLASGFIAHLLQLTWVVKTSQLQFQLPPALFVKTSLRYTAPIMLSGLCAFGLNGAERWFILEGESFTTLGHYAIAAKFALAMCILVQPFGMWWMPKRFAMLDSNPENATRITEKGIAYICLLALSISLFGQWALEFILTDTYTPASQLLIGALFMVLGKEVCELVNLGLLKQKKTSTLFYINLITACAALLCLALTYHFGIWSIIITIGAAQLLRASAIFYFSQRTFPMPYQIHKVGFMILATLVGMYLLHQLESVLSLIVVWFICCTSVLWVVAPRVTAHLNLFSRPSSKSL</sequence>
<feature type="transmembrane region" description="Helical" evidence="6">
    <location>
        <begin position="302"/>
        <end position="321"/>
    </location>
</feature>
<evidence type="ECO:0000256" key="4">
    <source>
        <dbReference type="ARBA" id="ARBA00022989"/>
    </source>
</evidence>
<feature type="transmembrane region" description="Helical" evidence="6">
    <location>
        <begin position="259"/>
        <end position="281"/>
    </location>
</feature>
<proteinExistence type="predicted"/>
<protein>
    <recommendedName>
        <fullName evidence="9">Lipopolysaccharide biosynthesis protein</fullName>
    </recommendedName>
</protein>
<feature type="transmembrane region" description="Helical" evidence="6">
    <location>
        <begin position="389"/>
        <end position="408"/>
    </location>
</feature>
<feature type="transmembrane region" description="Helical" evidence="6">
    <location>
        <begin position="96"/>
        <end position="118"/>
    </location>
</feature>
<evidence type="ECO:0000256" key="1">
    <source>
        <dbReference type="ARBA" id="ARBA00004651"/>
    </source>
</evidence>
<keyword evidence="4 6" id="KW-1133">Transmembrane helix</keyword>
<dbReference type="EMBL" id="JAUEOZ010000001">
    <property type="protein sequence ID" value="MDN2480880.1"/>
    <property type="molecule type" value="Genomic_DNA"/>
</dbReference>
<comment type="subcellular location">
    <subcellularLocation>
        <location evidence="1">Cell membrane</location>
        <topology evidence="1">Multi-pass membrane protein</topology>
    </subcellularLocation>
</comment>
<feature type="transmembrane region" description="Helical" evidence="6">
    <location>
        <begin position="443"/>
        <end position="462"/>
    </location>
</feature>
<keyword evidence="5 6" id="KW-0472">Membrane</keyword>
<feature type="transmembrane region" description="Helical" evidence="6">
    <location>
        <begin position="183"/>
        <end position="204"/>
    </location>
</feature>
<keyword evidence="3 6" id="KW-0812">Transmembrane</keyword>
<feature type="transmembrane region" description="Helical" evidence="6">
    <location>
        <begin position="364"/>
        <end position="383"/>
    </location>
</feature>
<keyword evidence="2" id="KW-1003">Cell membrane</keyword>
<evidence type="ECO:0000256" key="3">
    <source>
        <dbReference type="ARBA" id="ARBA00022692"/>
    </source>
</evidence>
<dbReference type="PANTHER" id="PTHR30250:SF11">
    <property type="entry name" value="O-ANTIGEN TRANSPORTER-RELATED"/>
    <property type="match status" value="1"/>
</dbReference>
<evidence type="ECO:0000256" key="6">
    <source>
        <dbReference type="SAM" id="Phobius"/>
    </source>
</evidence>
<evidence type="ECO:0000313" key="8">
    <source>
        <dbReference type="Proteomes" id="UP001169719"/>
    </source>
</evidence>
<evidence type="ECO:0000256" key="2">
    <source>
        <dbReference type="ARBA" id="ARBA00022475"/>
    </source>
</evidence>
<organism evidence="7 8">
    <name type="scientific">Vibrio agarivorans</name>
    <dbReference type="NCBI Taxonomy" id="153622"/>
    <lineage>
        <taxon>Bacteria</taxon>
        <taxon>Pseudomonadati</taxon>
        <taxon>Pseudomonadota</taxon>
        <taxon>Gammaproteobacteria</taxon>
        <taxon>Vibrionales</taxon>
        <taxon>Vibrionaceae</taxon>
        <taxon>Vibrio</taxon>
    </lineage>
</organism>
<feature type="transmembrane region" description="Helical" evidence="6">
    <location>
        <begin position="158"/>
        <end position="177"/>
    </location>
</feature>
<keyword evidence="8" id="KW-1185">Reference proteome</keyword>
<dbReference type="InterPro" id="IPR050833">
    <property type="entry name" value="Poly_Biosynth_Transport"/>
</dbReference>
<dbReference type="RefSeq" id="WP_289961037.1">
    <property type="nucleotide sequence ID" value="NZ_JAUEOZ010000001.1"/>
</dbReference>
<evidence type="ECO:0000256" key="5">
    <source>
        <dbReference type="ARBA" id="ARBA00023136"/>
    </source>
</evidence>
<feature type="transmembrane region" description="Helical" evidence="6">
    <location>
        <begin position="420"/>
        <end position="437"/>
    </location>
</feature>
<accession>A0ABT7XYM5</accession>
<evidence type="ECO:0000313" key="7">
    <source>
        <dbReference type="EMBL" id="MDN2480880.1"/>
    </source>
</evidence>
<comment type="caution">
    <text evidence="7">The sequence shown here is derived from an EMBL/GenBank/DDBJ whole genome shotgun (WGS) entry which is preliminary data.</text>
</comment>